<dbReference type="Gene3D" id="1.10.260.40">
    <property type="entry name" value="lambda repressor-like DNA-binding domains"/>
    <property type="match status" value="1"/>
</dbReference>
<evidence type="ECO:0000256" key="2">
    <source>
        <dbReference type="ARBA" id="ARBA00023125"/>
    </source>
</evidence>
<dbReference type="AlphaFoldDB" id="A0A1N6LZY1"/>
<protein>
    <submittedName>
        <fullName evidence="5">HTH-type transcriptional regulator SinR</fullName>
    </submittedName>
</protein>
<keyword evidence="2" id="KW-0238">DNA-binding</keyword>
<dbReference type="InterPro" id="IPR010982">
    <property type="entry name" value="Lambda_DNA-bd_dom_sf"/>
</dbReference>
<reference evidence="5 6" key="1">
    <citation type="submission" date="2016-12" db="EMBL/GenBank/DDBJ databases">
        <authorList>
            <person name="Song W.-J."/>
            <person name="Kurnit D.M."/>
        </authorList>
    </citation>
    <scope>NUCLEOTIDE SEQUENCE [LARGE SCALE GENOMIC DNA]</scope>
    <source>
        <strain evidence="5 6">CECT 9026</strain>
    </source>
</reference>
<dbReference type="SMART" id="SM00530">
    <property type="entry name" value="HTH_XRE"/>
    <property type="match status" value="1"/>
</dbReference>
<sequence length="95" mass="10617">MLAIGKTIKEFRQLRGLSLNQVAEEANMDKSYLSKIENEKRDPSLSSLSRISKALNVPLNILILMCEEPSDSPFSEFTESLKSIAREIVKSESTA</sequence>
<dbReference type="InterPro" id="IPR001387">
    <property type="entry name" value="Cro/C1-type_HTH"/>
</dbReference>
<feature type="domain" description="HTH cro/C1-type" evidence="4">
    <location>
        <begin position="8"/>
        <end position="62"/>
    </location>
</feature>
<dbReference type="GO" id="GO:0003677">
    <property type="term" value="F:DNA binding"/>
    <property type="evidence" value="ECO:0007669"/>
    <property type="project" value="UniProtKB-KW"/>
</dbReference>
<dbReference type="EMBL" id="FSSB01000004">
    <property type="protein sequence ID" value="SIO92744.1"/>
    <property type="molecule type" value="Genomic_DNA"/>
</dbReference>
<dbReference type="PANTHER" id="PTHR46797:SF23">
    <property type="entry name" value="HTH-TYPE TRANSCRIPTIONAL REGULATOR SUTR"/>
    <property type="match status" value="1"/>
</dbReference>
<dbReference type="InterPro" id="IPR050807">
    <property type="entry name" value="TransReg_Diox_bact_type"/>
</dbReference>
<dbReference type="GO" id="GO:0005829">
    <property type="term" value="C:cytosol"/>
    <property type="evidence" value="ECO:0007669"/>
    <property type="project" value="TreeGrafter"/>
</dbReference>
<dbReference type="Pfam" id="PF01381">
    <property type="entry name" value="HTH_3"/>
    <property type="match status" value="1"/>
</dbReference>
<dbReference type="PROSITE" id="PS50943">
    <property type="entry name" value="HTH_CROC1"/>
    <property type="match status" value="1"/>
</dbReference>
<proteinExistence type="predicted"/>
<dbReference type="PANTHER" id="PTHR46797">
    <property type="entry name" value="HTH-TYPE TRANSCRIPTIONAL REGULATOR"/>
    <property type="match status" value="1"/>
</dbReference>
<gene>
    <name evidence="5" type="primary">sinR</name>
    <name evidence="5" type="ORF">VSP9026_00362</name>
</gene>
<dbReference type="OrthoDB" id="6302218at2"/>
<organism evidence="5 6">
    <name type="scientific">Vibrio spartinae</name>
    <dbReference type="NCBI Taxonomy" id="1918945"/>
    <lineage>
        <taxon>Bacteria</taxon>
        <taxon>Pseudomonadati</taxon>
        <taxon>Pseudomonadota</taxon>
        <taxon>Gammaproteobacteria</taxon>
        <taxon>Vibrionales</taxon>
        <taxon>Vibrionaceae</taxon>
        <taxon>Vibrio</taxon>
    </lineage>
</organism>
<dbReference type="GO" id="GO:0003700">
    <property type="term" value="F:DNA-binding transcription factor activity"/>
    <property type="evidence" value="ECO:0007669"/>
    <property type="project" value="TreeGrafter"/>
</dbReference>
<dbReference type="RefSeq" id="WP_057552476.1">
    <property type="nucleotide sequence ID" value="NZ_AP024907.1"/>
</dbReference>
<dbReference type="Proteomes" id="UP000184774">
    <property type="component" value="Unassembled WGS sequence"/>
</dbReference>
<evidence type="ECO:0000313" key="6">
    <source>
        <dbReference type="Proteomes" id="UP000184774"/>
    </source>
</evidence>
<accession>A0A1N6LZY1</accession>
<evidence type="ECO:0000256" key="3">
    <source>
        <dbReference type="ARBA" id="ARBA00023163"/>
    </source>
</evidence>
<evidence type="ECO:0000313" key="5">
    <source>
        <dbReference type="EMBL" id="SIO92744.1"/>
    </source>
</evidence>
<keyword evidence="3" id="KW-0804">Transcription</keyword>
<dbReference type="SUPFAM" id="SSF47413">
    <property type="entry name" value="lambda repressor-like DNA-binding domains"/>
    <property type="match status" value="1"/>
</dbReference>
<evidence type="ECO:0000256" key="1">
    <source>
        <dbReference type="ARBA" id="ARBA00023015"/>
    </source>
</evidence>
<dbReference type="CDD" id="cd00093">
    <property type="entry name" value="HTH_XRE"/>
    <property type="match status" value="1"/>
</dbReference>
<evidence type="ECO:0000259" key="4">
    <source>
        <dbReference type="PROSITE" id="PS50943"/>
    </source>
</evidence>
<keyword evidence="1" id="KW-0805">Transcription regulation</keyword>
<name>A0A1N6LZY1_9VIBR</name>